<keyword evidence="11" id="KW-1185">Reference proteome</keyword>
<reference evidence="10 12" key="2">
    <citation type="submission" date="2018-03" db="EMBL/GenBank/DDBJ databases">
        <authorList>
            <person name="Fogelqvist J."/>
        </authorList>
    </citation>
    <scope>NUCLEOTIDE SEQUENCE [LARGE SCALE GENOMIC DNA]</scope>
</reference>
<evidence type="ECO:0000256" key="7">
    <source>
        <dbReference type="SAM" id="MobiDB-lite"/>
    </source>
</evidence>
<dbReference type="Pfam" id="PF05236">
    <property type="entry name" value="TAF4"/>
    <property type="match status" value="1"/>
</dbReference>
<dbReference type="GO" id="GO:0005669">
    <property type="term" value="C:transcription factor TFIID complex"/>
    <property type="evidence" value="ECO:0007669"/>
    <property type="project" value="InterPro"/>
</dbReference>
<keyword evidence="6" id="KW-0175">Coiled coil</keyword>
<protein>
    <recommendedName>
        <fullName evidence="8">Transcription initiation factor TFIID component TAF4 C-terminal domain-containing protein</fullName>
    </recommendedName>
</protein>
<accession>A0A0G4IRS0</accession>
<organism evidence="9 11">
    <name type="scientific">Plasmodiophora brassicae</name>
    <name type="common">Clubroot disease agent</name>
    <dbReference type="NCBI Taxonomy" id="37360"/>
    <lineage>
        <taxon>Eukaryota</taxon>
        <taxon>Sar</taxon>
        <taxon>Rhizaria</taxon>
        <taxon>Endomyxa</taxon>
        <taxon>Phytomyxea</taxon>
        <taxon>Plasmodiophorida</taxon>
        <taxon>Plasmodiophoridae</taxon>
        <taxon>Plasmodiophora</taxon>
    </lineage>
</organism>
<evidence type="ECO:0000313" key="10">
    <source>
        <dbReference type="EMBL" id="SPQ98176.1"/>
    </source>
</evidence>
<feature type="coiled-coil region" evidence="6">
    <location>
        <begin position="197"/>
        <end position="263"/>
    </location>
</feature>
<reference evidence="9 11" key="1">
    <citation type="submission" date="2015-02" db="EMBL/GenBank/DDBJ databases">
        <authorList>
            <person name="Chooi Y.-H."/>
        </authorList>
    </citation>
    <scope>NUCLEOTIDE SEQUENCE [LARGE SCALE GENOMIC DNA]</scope>
    <source>
        <strain evidence="9">E3</strain>
    </source>
</reference>
<dbReference type="InterPro" id="IPR045144">
    <property type="entry name" value="TAF4"/>
</dbReference>
<evidence type="ECO:0000313" key="11">
    <source>
        <dbReference type="Proteomes" id="UP000039324"/>
    </source>
</evidence>
<dbReference type="Proteomes" id="UP000039324">
    <property type="component" value="Unassembled WGS sequence"/>
</dbReference>
<sequence>MDPLGPMDDVDDDASDSESSESAGIAMAMIAQPERVHPAVQLQLNRARQNRQQTSLQGIQRAPAPPAQASRQQTTGGVGEDVNVYDPFVAAGLDLNTERLALNKMSIPVSAEARRTLTASQIRDEQFFVRPDTLQAVLFQIAKKRGLLGVSSGVAEVVSFAMQQRLEDIIEQLIAASKKRVDLLKTSLPYDVVNEPAQITKRIKKADEDEKRRLEEEEKLRILEHAKALRGAHVAESDIDSRIVEALKRVEEEEKERQKVYDMNEAVRTAIGGSETIFKKKVAPMASSASRPPPSSTFLPQSTVLDQDEVKNRKLELQDCLYVLERDYHTAKSSLLFRLYNRLRPPRPR</sequence>
<evidence type="ECO:0000259" key="8">
    <source>
        <dbReference type="Pfam" id="PF05236"/>
    </source>
</evidence>
<dbReference type="GO" id="GO:0006367">
    <property type="term" value="P:transcription initiation at RNA polymerase II promoter"/>
    <property type="evidence" value="ECO:0007669"/>
    <property type="project" value="TreeGrafter"/>
</dbReference>
<dbReference type="EMBL" id="CDSF01000081">
    <property type="protein sequence ID" value="CEO97965.1"/>
    <property type="molecule type" value="Genomic_DNA"/>
</dbReference>
<comment type="similarity">
    <text evidence="2">Belongs to the TAF4 family.</text>
</comment>
<dbReference type="InterPro" id="IPR007900">
    <property type="entry name" value="TAF4_C"/>
</dbReference>
<feature type="region of interest" description="Disordered" evidence="7">
    <location>
        <begin position="1"/>
        <end position="27"/>
    </location>
</feature>
<feature type="region of interest" description="Disordered" evidence="7">
    <location>
        <begin position="46"/>
        <end position="78"/>
    </location>
</feature>
<evidence type="ECO:0000313" key="12">
    <source>
        <dbReference type="Proteomes" id="UP000290189"/>
    </source>
</evidence>
<dbReference type="EMBL" id="OVEO01000009">
    <property type="protein sequence ID" value="SPQ98176.1"/>
    <property type="molecule type" value="Genomic_DNA"/>
</dbReference>
<name>A0A0G4IRS0_PLABS</name>
<dbReference type="GO" id="GO:0046982">
    <property type="term" value="F:protein heterodimerization activity"/>
    <property type="evidence" value="ECO:0007669"/>
    <property type="project" value="InterPro"/>
</dbReference>
<dbReference type="STRING" id="37360.A0A0G4IRS0"/>
<evidence type="ECO:0000256" key="4">
    <source>
        <dbReference type="ARBA" id="ARBA00023163"/>
    </source>
</evidence>
<dbReference type="GO" id="GO:0016251">
    <property type="term" value="F:RNA polymerase II general transcription initiation factor activity"/>
    <property type="evidence" value="ECO:0007669"/>
    <property type="project" value="TreeGrafter"/>
</dbReference>
<keyword evidence="4" id="KW-0804">Transcription</keyword>
<evidence type="ECO:0000256" key="5">
    <source>
        <dbReference type="ARBA" id="ARBA00023242"/>
    </source>
</evidence>
<dbReference type="OMA" id="ERDYHTA"/>
<keyword evidence="10" id="KW-0496">Mitochondrion</keyword>
<evidence type="ECO:0000256" key="2">
    <source>
        <dbReference type="ARBA" id="ARBA00006178"/>
    </source>
</evidence>
<proteinExistence type="inferred from homology"/>
<comment type="subcellular location">
    <subcellularLocation>
        <location evidence="1">Nucleus</location>
    </subcellularLocation>
</comment>
<gene>
    <name evidence="9" type="ORF">PBRA_006079</name>
    <name evidence="10" type="ORF">PLBR_LOCUS5391</name>
</gene>
<dbReference type="InterPro" id="IPR009072">
    <property type="entry name" value="Histone-fold"/>
</dbReference>
<feature type="domain" description="Transcription initiation factor TFIID component TAF4 C-terminal" evidence="8">
    <location>
        <begin position="89"/>
        <end position="338"/>
    </location>
</feature>
<evidence type="ECO:0000256" key="6">
    <source>
        <dbReference type="SAM" id="Coils"/>
    </source>
</evidence>
<keyword evidence="3" id="KW-0805">Transcription regulation</keyword>
<dbReference type="AlphaFoldDB" id="A0A0G4IRS0"/>
<feature type="compositionally biased region" description="Acidic residues" evidence="7">
    <location>
        <begin position="8"/>
        <end position="19"/>
    </location>
</feature>
<dbReference type="Gene3D" id="1.10.20.10">
    <property type="entry name" value="Histone, subunit A"/>
    <property type="match status" value="1"/>
</dbReference>
<evidence type="ECO:0000313" key="9">
    <source>
        <dbReference type="EMBL" id="CEO97965.1"/>
    </source>
</evidence>
<evidence type="ECO:0000256" key="1">
    <source>
        <dbReference type="ARBA" id="ARBA00004123"/>
    </source>
</evidence>
<dbReference type="CDD" id="cd08045">
    <property type="entry name" value="HFD_TAF4"/>
    <property type="match status" value="1"/>
</dbReference>
<dbReference type="PANTHER" id="PTHR15138:SF14">
    <property type="entry name" value="TRANSCRIPTION INITIATION FACTOR TFIID SUBUNIT 4"/>
    <property type="match status" value="1"/>
</dbReference>
<dbReference type="Proteomes" id="UP000290189">
    <property type="component" value="Unassembled WGS sequence"/>
</dbReference>
<geneLocation type="mitochondrion" evidence="10"/>
<dbReference type="PANTHER" id="PTHR15138">
    <property type="entry name" value="TRANSCRIPTION INITIATION FACTOR TFIID SUBUNIT 4"/>
    <property type="match status" value="1"/>
</dbReference>
<dbReference type="GO" id="GO:0003677">
    <property type="term" value="F:DNA binding"/>
    <property type="evidence" value="ECO:0007669"/>
    <property type="project" value="TreeGrafter"/>
</dbReference>
<keyword evidence="5" id="KW-0539">Nucleus</keyword>
<evidence type="ECO:0000256" key="3">
    <source>
        <dbReference type="ARBA" id="ARBA00023015"/>
    </source>
</evidence>